<accession>A0A380CRP7</accession>
<name>A0A380CRP7_SPHSI</name>
<dbReference type="AlphaFoldDB" id="A0A380CRP7"/>
<proteinExistence type="predicted"/>
<evidence type="ECO:0000313" key="2">
    <source>
        <dbReference type="Proteomes" id="UP000254893"/>
    </source>
</evidence>
<gene>
    <name evidence="1" type="ORF">NCTC11388_04176</name>
</gene>
<organism evidence="1 2">
    <name type="scientific">Sphingobacterium spiritivorum</name>
    <name type="common">Flavobacterium spiritivorum</name>
    <dbReference type="NCBI Taxonomy" id="258"/>
    <lineage>
        <taxon>Bacteria</taxon>
        <taxon>Pseudomonadati</taxon>
        <taxon>Bacteroidota</taxon>
        <taxon>Sphingobacteriia</taxon>
        <taxon>Sphingobacteriales</taxon>
        <taxon>Sphingobacteriaceae</taxon>
        <taxon>Sphingobacterium</taxon>
    </lineage>
</organism>
<dbReference type="Proteomes" id="UP000254893">
    <property type="component" value="Unassembled WGS sequence"/>
</dbReference>
<reference evidence="1 2" key="1">
    <citation type="submission" date="2018-06" db="EMBL/GenBank/DDBJ databases">
        <authorList>
            <consortium name="Pathogen Informatics"/>
            <person name="Doyle S."/>
        </authorList>
    </citation>
    <scope>NUCLEOTIDE SEQUENCE [LARGE SCALE GENOMIC DNA]</scope>
    <source>
        <strain evidence="1 2">NCTC11388</strain>
    </source>
</reference>
<protein>
    <submittedName>
        <fullName evidence="1">Uncharacterized protein</fullName>
    </submittedName>
</protein>
<dbReference type="EMBL" id="UGYW01000002">
    <property type="protein sequence ID" value="SUJ27418.1"/>
    <property type="molecule type" value="Genomic_DNA"/>
</dbReference>
<sequence>MLSNNGSEKNGDILLLLSTAVTLWRHKRTLAPDKYQGLNFVNSLLFKDRSRFIGGEVKSDISMVLYFTAGTDTNRCANTVEAQVYACARQIPGVKLC</sequence>
<evidence type="ECO:0000313" key="1">
    <source>
        <dbReference type="EMBL" id="SUJ27418.1"/>
    </source>
</evidence>